<dbReference type="InterPro" id="IPR036910">
    <property type="entry name" value="HMG_box_dom_sf"/>
</dbReference>
<dbReference type="GO" id="GO:0003677">
    <property type="term" value="F:DNA binding"/>
    <property type="evidence" value="ECO:0007669"/>
    <property type="project" value="UniProtKB-UniRule"/>
</dbReference>
<evidence type="ECO:0000256" key="2">
    <source>
        <dbReference type="SAM" id="MobiDB-lite"/>
    </source>
</evidence>
<dbReference type="GO" id="GO:0005634">
    <property type="term" value="C:nucleus"/>
    <property type="evidence" value="ECO:0007669"/>
    <property type="project" value="UniProtKB-UniRule"/>
</dbReference>
<keyword evidence="1" id="KW-0539">Nucleus</keyword>
<organism evidence="4">
    <name type="scientific">Corethron hystrix</name>
    <dbReference type="NCBI Taxonomy" id="216773"/>
    <lineage>
        <taxon>Eukaryota</taxon>
        <taxon>Sar</taxon>
        <taxon>Stramenopiles</taxon>
        <taxon>Ochrophyta</taxon>
        <taxon>Bacillariophyta</taxon>
        <taxon>Coscinodiscophyceae</taxon>
        <taxon>Corethrophycidae</taxon>
        <taxon>Corethrales</taxon>
        <taxon>Corethraceae</taxon>
        <taxon>Corethron</taxon>
    </lineage>
</organism>
<dbReference type="SUPFAM" id="SSF47095">
    <property type="entry name" value="HMG-box"/>
    <property type="match status" value="1"/>
</dbReference>
<reference evidence="4" key="1">
    <citation type="submission" date="2021-01" db="EMBL/GenBank/DDBJ databases">
        <authorList>
            <person name="Corre E."/>
            <person name="Pelletier E."/>
            <person name="Niang G."/>
            <person name="Scheremetjew M."/>
            <person name="Finn R."/>
            <person name="Kale V."/>
            <person name="Holt S."/>
            <person name="Cochrane G."/>
            <person name="Meng A."/>
            <person name="Brown T."/>
            <person name="Cohen L."/>
        </authorList>
    </citation>
    <scope>NUCLEOTIDE SEQUENCE</scope>
    <source>
        <strain evidence="4">308</strain>
    </source>
</reference>
<gene>
    <name evidence="4" type="ORF">CHYS00102_LOCUS152</name>
</gene>
<evidence type="ECO:0000259" key="3">
    <source>
        <dbReference type="PROSITE" id="PS50118"/>
    </source>
</evidence>
<dbReference type="EMBL" id="HBFR01000248">
    <property type="protein sequence ID" value="CAD8872994.1"/>
    <property type="molecule type" value="Transcribed_RNA"/>
</dbReference>
<dbReference type="SMART" id="SM00398">
    <property type="entry name" value="HMG"/>
    <property type="match status" value="1"/>
</dbReference>
<dbReference type="Pfam" id="PF00505">
    <property type="entry name" value="HMG_box"/>
    <property type="match status" value="1"/>
</dbReference>
<dbReference type="Gene3D" id="1.10.30.10">
    <property type="entry name" value="High mobility group box domain"/>
    <property type="match status" value="1"/>
</dbReference>
<feature type="DNA-binding region" description="HMG box" evidence="1">
    <location>
        <begin position="28"/>
        <end position="96"/>
    </location>
</feature>
<sequence length="366" mass="41730">MEEKANAPAAISKEQNPWSIQQCDDGAPRLNKSAYVLYYDSVIDRFAKDNPNMEADELMQLAEESYEALPATERAEWEAKGAADEARYQHEVATYVPPQGYDAQGYLIVPDPEPTPRDGREVTKTEIERAMQTVVARSSVAETDEDPLLEVLFFPRNNLESPRHTEDEGDNFSDWTGLFEYPKPDDEDTVLKYDWMEEHLYDGYRVVLETVLRKGWERMKADFKQIPTAAAWSVQRVQSCEDVEATLMPVLQDGKQVFLLCPTSAECVPRLGALKMPTPYEDRDEKAGAGHYMNHDVWFEDCGDGGMYVLGLDERVLLFYVDGPGDMVYNRWQCHKDQWEDMWRSAFGKTTINIDEAPASTTSTQS</sequence>
<keyword evidence="1" id="KW-0238">DNA-binding</keyword>
<evidence type="ECO:0000313" key="4">
    <source>
        <dbReference type="EMBL" id="CAD8872994.1"/>
    </source>
</evidence>
<protein>
    <recommendedName>
        <fullName evidence="3">HMG box domain-containing protein</fullName>
    </recommendedName>
</protein>
<name>A0A7S1FLA7_9STRA</name>
<proteinExistence type="predicted"/>
<feature type="domain" description="HMG box" evidence="3">
    <location>
        <begin position="28"/>
        <end position="96"/>
    </location>
</feature>
<evidence type="ECO:0000256" key="1">
    <source>
        <dbReference type="PROSITE-ProRule" id="PRU00267"/>
    </source>
</evidence>
<dbReference type="PROSITE" id="PS50118">
    <property type="entry name" value="HMG_BOX_2"/>
    <property type="match status" value="1"/>
</dbReference>
<feature type="compositionally biased region" description="Polar residues" evidence="2">
    <location>
        <begin position="13"/>
        <end position="22"/>
    </location>
</feature>
<feature type="region of interest" description="Disordered" evidence="2">
    <location>
        <begin position="1"/>
        <end position="24"/>
    </location>
</feature>
<dbReference type="AlphaFoldDB" id="A0A7S1FLA7"/>
<dbReference type="InterPro" id="IPR009071">
    <property type="entry name" value="HMG_box_dom"/>
</dbReference>
<accession>A0A7S1FLA7</accession>